<dbReference type="InterPro" id="IPR010317">
    <property type="entry name" value="WxLIP_PGBD"/>
</dbReference>
<dbReference type="Proteomes" id="UP000095094">
    <property type="component" value="Unassembled WGS sequence"/>
</dbReference>
<dbReference type="Pfam" id="PF11797">
    <property type="entry name" value="WxLIP_HBD"/>
    <property type="match status" value="1"/>
</dbReference>
<evidence type="ECO:0000259" key="4">
    <source>
        <dbReference type="Pfam" id="PF11797"/>
    </source>
</evidence>
<feature type="domain" description="WxL Interacting Protein peptidoglycan binding" evidence="3">
    <location>
        <begin position="37"/>
        <end position="154"/>
    </location>
</feature>
<reference evidence="6" key="1">
    <citation type="submission" date="2016-09" db="EMBL/GenBank/DDBJ databases">
        <authorList>
            <person name="Gulvik C.A."/>
        </authorList>
    </citation>
    <scope>NUCLEOTIDE SEQUENCE [LARGE SCALE GENOMIC DNA]</scope>
    <source>
        <strain evidence="6">LMG 8895</strain>
    </source>
</reference>
<gene>
    <name evidence="5" type="ORF">BCR25_08850</name>
</gene>
<accession>A0A1E5GDE7</accession>
<sequence length="393" mass="43955">MRVHKQPTHLKWQVLSFLSLILLLSFSPAYGEEIPISVKAILPDNQIAKDAGYYDLKVKPGEKQELSFQLYNQGDQDATVNIDINPAYTGDGGSFVYTEDDTNKDSSLKYPLSSIATSEQTVSIPAKGTTVTKVQLEIPDEPFEGLILGAIRVTSADAKAKETEETKKGFNISNNFAYSVAIQLRESDDLPKSELAIKKVFASQIAGRNTVKINLQNPTATIIDNVSYEATVTKKGDSTPLHETKVKGYRVAPNTNYNIPISWENQPFTAGTYIAKVKAKSEDTEQEWTFDQEFVISAKEAKELNEQAVDLEKDYLMYVLIGAAVFILVVIILIIVLIILSKKKKKRKEAARRARQKKRKKGKEHDKRPTNDKRKSRPANRPTSTTSRGTKRK</sequence>
<proteinExistence type="predicted"/>
<feature type="compositionally biased region" description="Basic residues" evidence="1">
    <location>
        <begin position="346"/>
        <end position="362"/>
    </location>
</feature>
<evidence type="ECO:0000313" key="6">
    <source>
        <dbReference type="Proteomes" id="UP000095094"/>
    </source>
</evidence>
<feature type="transmembrane region" description="Helical" evidence="2">
    <location>
        <begin position="315"/>
        <end position="340"/>
    </location>
</feature>
<dbReference type="AlphaFoldDB" id="A0A1E5GDE7"/>
<keyword evidence="2" id="KW-0472">Membrane</keyword>
<name>A0A1E5GDE7_9ENTE</name>
<organism evidence="5 6">
    <name type="scientific">Enterococcus termitis</name>
    <dbReference type="NCBI Taxonomy" id="332950"/>
    <lineage>
        <taxon>Bacteria</taxon>
        <taxon>Bacillati</taxon>
        <taxon>Bacillota</taxon>
        <taxon>Bacilli</taxon>
        <taxon>Lactobacillales</taxon>
        <taxon>Enterococcaceae</taxon>
        <taxon>Enterococcus</taxon>
    </lineage>
</organism>
<evidence type="ECO:0000313" key="5">
    <source>
        <dbReference type="EMBL" id="OEG10709.1"/>
    </source>
</evidence>
<protein>
    <submittedName>
        <fullName evidence="5">Uncharacterized protein</fullName>
    </submittedName>
</protein>
<dbReference type="Pfam" id="PF06030">
    <property type="entry name" value="WxLIP_PGBD"/>
    <property type="match status" value="1"/>
</dbReference>
<feature type="region of interest" description="Disordered" evidence="1">
    <location>
        <begin position="346"/>
        <end position="393"/>
    </location>
</feature>
<evidence type="ECO:0000259" key="3">
    <source>
        <dbReference type="Pfam" id="PF06030"/>
    </source>
</evidence>
<feature type="domain" description="WxL Interacting Protein host binding" evidence="4">
    <location>
        <begin position="167"/>
        <end position="306"/>
    </location>
</feature>
<evidence type="ECO:0000256" key="1">
    <source>
        <dbReference type="SAM" id="MobiDB-lite"/>
    </source>
</evidence>
<dbReference type="OrthoDB" id="2148359at2"/>
<feature type="compositionally biased region" description="Basic and acidic residues" evidence="1">
    <location>
        <begin position="363"/>
        <end position="373"/>
    </location>
</feature>
<feature type="compositionally biased region" description="Polar residues" evidence="1">
    <location>
        <begin position="381"/>
        <end position="393"/>
    </location>
</feature>
<dbReference type="RefSeq" id="WP_069664490.1">
    <property type="nucleotide sequence ID" value="NZ_JBHUJJ010000001.1"/>
</dbReference>
<keyword evidence="2" id="KW-1133">Transmembrane helix</keyword>
<evidence type="ECO:0000256" key="2">
    <source>
        <dbReference type="SAM" id="Phobius"/>
    </source>
</evidence>
<comment type="caution">
    <text evidence="5">The sequence shown here is derived from an EMBL/GenBank/DDBJ whole genome shotgun (WGS) entry which is preliminary data.</text>
</comment>
<dbReference type="InterPro" id="IPR021759">
    <property type="entry name" value="WxLIP_HBD"/>
</dbReference>
<keyword evidence="6" id="KW-1185">Reference proteome</keyword>
<keyword evidence="2" id="KW-0812">Transmembrane</keyword>
<dbReference type="EMBL" id="MIJY01000043">
    <property type="protein sequence ID" value="OEG10709.1"/>
    <property type="molecule type" value="Genomic_DNA"/>
</dbReference>